<proteinExistence type="predicted"/>
<dbReference type="GeneTree" id="ENSGT00530000068118"/>
<keyword evidence="2" id="KW-0472">Membrane</keyword>
<name>A0A3B4V434_SERDU</name>
<dbReference type="Pfam" id="PF01108">
    <property type="entry name" value="Tissue_fac"/>
    <property type="match status" value="1"/>
</dbReference>
<dbReference type="GO" id="GO:0004896">
    <property type="term" value="F:cytokine receptor activity"/>
    <property type="evidence" value="ECO:0007669"/>
    <property type="project" value="TreeGrafter"/>
</dbReference>
<evidence type="ECO:0000313" key="4">
    <source>
        <dbReference type="Ensembl" id="ENSSDUP00000025476.1"/>
    </source>
</evidence>
<dbReference type="Gene3D" id="2.60.40.10">
    <property type="entry name" value="Immunoglobulins"/>
    <property type="match status" value="1"/>
</dbReference>
<feature type="region of interest" description="Disordered" evidence="1">
    <location>
        <begin position="366"/>
        <end position="391"/>
    </location>
</feature>
<keyword evidence="2" id="KW-1133">Transmembrane helix</keyword>
<sequence length="413" mass="47183">MAKGQLHCDISILQKHFWLLFKASWHLCVSVSTVEPPTNVTLRCHNLHNILEWDYGILLPDIRFKVTIQPYSGSALVFWVDPQELQLDISSLSDSSNSYYLEVIAVVGQNESEPAPRNGITFSYFQDSLTRQKCSLDLPPVNVTTEPYDHVLYRFFHPWLWHHQMLSNNPNPKSRQKKSNDAPTKNQLPQFDYTVLVGSQQHRYSCVKSVCEKKIPVDDTQEKHCLNITGEVDRMAVKSTQLYCAMPLMPPEQNSWVKFYLLFSCCIFLIFFFFFFVLLLTQSVAYHFSIKPKLPDTVGPSQDEFAVPTLEPSSPTPLLSPHSKEDEFTLTVTPTAEPDFRGRIGLSGEGEDVRDDVEEGHLNDDRHEYMEGGNLDEDGTQNSSDVSSGYEKREVLVDMGEDELAEGYRTRNL</sequence>
<feature type="transmembrane region" description="Helical" evidence="2">
    <location>
        <begin position="259"/>
        <end position="281"/>
    </location>
</feature>
<feature type="region of interest" description="Disordered" evidence="1">
    <location>
        <begin position="301"/>
        <end position="326"/>
    </location>
</feature>
<feature type="compositionally biased region" description="Low complexity" evidence="1">
    <location>
        <begin position="308"/>
        <end position="321"/>
    </location>
</feature>
<dbReference type="STRING" id="41447.ENSSDUP00000025476"/>
<dbReference type="Proteomes" id="UP000261420">
    <property type="component" value="Unplaced"/>
</dbReference>
<dbReference type="InterPro" id="IPR036116">
    <property type="entry name" value="FN3_sf"/>
</dbReference>
<keyword evidence="5" id="KW-1185">Reference proteome</keyword>
<dbReference type="AlphaFoldDB" id="A0A3B4V434"/>
<reference evidence="4" key="1">
    <citation type="submission" date="2025-08" db="UniProtKB">
        <authorList>
            <consortium name="Ensembl"/>
        </authorList>
    </citation>
    <scope>IDENTIFICATION</scope>
</reference>
<dbReference type="InterPro" id="IPR050650">
    <property type="entry name" value="Type-II_Cytokine-TF_Rcpt"/>
</dbReference>
<evidence type="ECO:0000256" key="2">
    <source>
        <dbReference type="SAM" id="Phobius"/>
    </source>
</evidence>
<accession>A0A3B4V434</accession>
<evidence type="ECO:0000259" key="3">
    <source>
        <dbReference type="Pfam" id="PF01108"/>
    </source>
</evidence>
<feature type="domain" description="Fibronectin type-III" evidence="3">
    <location>
        <begin position="28"/>
        <end position="113"/>
    </location>
</feature>
<protein>
    <submittedName>
        <fullName evidence="4">Interferon gamma receptor 1</fullName>
    </submittedName>
</protein>
<dbReference type="PANTHER" id="PTHR20859:SF87">
    <property type="entry name" value="CYTOKINE RECEPTOR FAMILY MEMBER B13-RELATED"/>
    <property type="match status" value="1"/>
</dbReference>
<dbReference type="GO" id="GO:0005886">
    <property type="term" value="C:plasma membrane"/>
    <property type="evidence" value="ECO:0007669"/>
    <property type="project" value="TreeGrafter"/>
</dbReference>
<dbReference type="InterPro" id="IPR003961">
    <property type="entry name" value="FN3_dom"/>
</dbReference>
<dbReference type="SUPFAM" id="SSF49265">
    <property type="entry name" value="Fibronectin type III"/>
    <property type="match status" value="1"/>
</dbReference>
<evidence type="ECO:0000256" key="1">
    <source>
        <dbReference type="SAM" id="MobiDB-lite"/>
    </source>
</evidence>
<evidence type="ECO:0000313" key="5">
    <source>
        <dbReference type="Proteomes" id="UP000261420"/>
    </source>
</evidence>
<dbReference type="PANTHER" id="PTHR20859">
    <property type="entry name" value="INTERFERON/INTERLEUKIN RECEPTOR"/>
    <property type="match status" value="1"/>
</dbReference>
<reference evidence="4" key="2">
    <citation type="submission" date="2025-09" db="UniProtKB">
        <authorList>
            <consortium name="Ensembl"/>
        </authorList>
    </citation>
    <scope>IDENTIFICATION</scope>
</reference>
<organism evidence="4 5">
    <name type="scientific">Seriola dumerili</name>
    <name type="common">Greater amberjack</name>
    <name type="synonym">Caranx dumerili</name>
    <dbReference type="NCBI Taxonomy" id="41447"/>
    <lineage>
        <taxon>Eukaryota</taxon>
        <taxon>Metazoa</taxon>
        <taxon>Chordata</taxon>
        <taxon>Craniata</taxon>
        <taxon>Vertebrata</taxon>
        <taxon>Euteleostomi</taxon>
        <taxon>Actinopterygii</taxon>
        <taxon>Neopterygii</taxon>
        <taxon>Teleostei</taxon>
        <taxon>Neoteleostei</taxon>
        <taxon>Acanthomorphata</taxon>
        <taxon>Carangaria</taxon>
        <taxon>Carangiformes</taxon>
        <taxon>Carangidae</taxon>
        <taxon>Seriola</taxon>
    </lineage>
</organism>
<dbReference type="Ensembl" id="ENSSDUT00000025942.1">
    <property type="protein sequence ID" value="ENSSDUP00000025476.1"/>
    <property type="gene ID" value="ENSSDUG00000018464.1"/>
</dbReference>
<dbReference type="InterPro" id="IPR013783">
    <property type="entry name" value="Ig-like_fold"/>
</dbReference>
<keyword evidence="2" id="KW-0812">Transmembrane</keyword>